<protein>
    <submittedName>
        <fullName evidence="1">Uncharacterized protein</fullName>
    </submittedName>
</protein>
<keyword evidence="2" id="KW-1185">Reference proteome</keyword>
<dbReference type="Proteomes" id="UP000217889">
    <property type="component" value="Chromosome"/>
</dbReference>
<evidence type="ECO:0000313" key="2">
    <source>
        <dbReference type="Proteomes" id="UP000217889"/>
    </source>
</evidence>
<dbReference type="KEGG" id="bgg:CFK41_10315"/>
<gene>
    <name evidence="1" type="ORF">CFK41_10315</name>
</gene>
<dbReference type="RefSeq" id="WP_096799572.1">
    <property type="nucleotide sequence ID" value="NZ_CP023564.1"/>
</dbReference>
<evidence type="ECO:0000313" key="1">
    <source>
        <dbReference type="EMBL" id="ATG55108.1"/>
    </source>
</evidence>
<dbReference type="EMBL" id="CP023564">
    <property type="protein sequence ID" value="ATG55108.1"/>
    <property type="molecule type" value="Genomic_DNA"/>
</dbReference>
<organism evidence="1 2">
    <name type="scientific">Brachybacterium ginsengisoli</name>
    <dbReference type="NCBI Taxonomy" id="1331682"/>
    <lineage>
        <taxon>Bacteria</taxon>
        <taxon>Bacillati</taxon>
        <taxon>Actinomycetota</taxon>
        <taxon>Actinomycetes</taxon>
        <taxon>Micrococcales</taxon>
        <taxon>Dermabacteraceae</taxon>
        <taxon>Brachybacterium</taxon>
    </lineage>
</organism>
<accession>A0A291GY56</accession>
<name>A0A291GY56_9MICO</name>
<reference evidence="1 2" key="1">
    <citation type="journal article" date="2014" name="Int. J. Syst. Evol. Microbiol.">
        <title>Brachybacterium ginsengisoli sp. nov., isolated from soil of a ginseng field.</title>
        <authorList>
            <person name="Hoang V.A."/>
            <person name="Kim Y.J."/>
            <person name="Nguyen N.L."/>
            <person name="Yang D.C."/>
        </authorList>
    </citation>
    <scope>NUCLEOTIDE SEQUENCE [LARGE SCALE GENOMIC DNA]</scope>
    <source>
        <strain evidence="1 2">DCY80</strain>
    </source>
</reference>
<dbReference type="AlphaFoldDB" id="A0A291GY56"/>
<proteinExistence type="predicted"/>
<dbReference type="OrthoDB" id="5149446at2"/>
<sequence>MPSYRLHVPIGTLHPGSSPADVMEQATAALGTLHVIEQQEVEAPLVAGRRVGRVALRFAVEASTRADEDAAARHALAVVIEHLEDTGAQVGPPSAVVLTRGAGGRFHPIPTGSTR</sequence>